<dbReference type="PANTHER" id="PTHR43272:SF91">
    <property type="entry name" value="CARRIER DOMAIN-CONTAINING PROTEIN"/>
    <property type="match status" value="1"/>
</dbReference>
<dbReference type="InParanoid" id="A0A151Z7B2"/>
<dbReference type="PROSITE" id="PS00455">
    <property type="entry name" value="AMP_BINDING"/>
    <property type="match status" value="1"/>
</dbReference>
<comment type="caution">
    <text evidence="7">The sequence shown here is derived from an EMBL/GenBank/DDBJ whole genome shotgun (WGS) entry which is preliminary data.</text>
</comment>
<dbReference type="AlphaFoldDB" id="A0A151Z7B2"/>
<dbReference type="GO" id="GO:0005783">
    <property type="term" value="C:endoplasmic reticulum"/>
    <property type="evidence" value="ECO:0007669"/>
    <property type="project" value="TreeGrafter"/>
</dbReference>
<evidence type="ECO:0000259" key="6">
    <source>
        <dbReference type="PROSITE" id="PS50075"/>
    </source>
</evidence>
<dbReference type="InterPro" id="IPR042099">
    <property type="entry name" value="ANL_N_sf"/>
</dbReference>
<keyword evidence="2" id="KW-0597">Phosphoprotein</keyword>
<dbReference type="SUPFAM" id="SSF47336">
    <property type="entry name" value="ACP-like"/>
    <property type="match status" value="1"/>
</dbReference>
<dbReference type="Pfam" id="PF00550">
    <property type="entry name" value="PP-binding"/>
    <property type="match status" value="1"/>
</dbReference>
<dbReference type="PROSITE" id="PS00012">
    <property type="entry name" value="PHOSPHOPANTETHEINE"/>
    <property type="match status" value="1"/>
</dbReference>
<dbReference type="PANTHER" id="PTHR43272">
    <property type="entry name" value="LONG-CHAIN-FATTY-ACID--COA LIGASE"/>
    <property type="match status" value="1"/>
</dbReference>
<dbReference type="STRING" id="361077.A0A151Z7B2"/>
<dbReference type="Proteomes" id="UP000076078">
    <property type="component" value="Unassembled WGS sequence"/>
</dbReference>
<reference evidence="7 8" key="1">
    <citation type="submission" date="2015-12" db="EMBL/GenBank/DDBJ databases">
        <title>Dictyostelia acquired genes for synthesis and detection of signals that induce cell-type specialization by lateral gene transfer from prokaryotes.</title>
        <authorList>
            <person name="Gloeckner G."/>
            <person name="Schaap P."/>
        </authorList>
    </citation>
    <scope>NUCLEOTIDE SEQUENCE [LARGE SCALE GENOMIC DNA]</scope>
    <source>
        <strain evidence="7 8">TK</strain>
    </source>
</reference>
<dbReference type="PROSITE" id="PS50075">
    <property type="entry name" value="CARRIER"/>
    <property type="match status" value="1"/>
</dbReference>
<organism evidence="7 8">
    <name type="scientific">Tieghemostelium lacteum</name>
    <name type="common">Slime mold</name>
    <name type="synonym">Dictyostelium lacteum</name>
    <dbReference type="NCBI Taxonomy" id="361077"/>
    <lineage>
        <taxon>Eukaryota</taxon>
        <taxon>Amoebozoa</taxon>
        <taxon>Evosea</taxon>
        <taxon>Eumycetozoa</taxon>
        <taxon>Dictyostelia</taxon>
        <taxon>Dictyosteliales</taxon>
        <taxon>Raperosteliaceae</taxon>
        <taxon>Tieghemostelium</taxon>
    </lineage>
</organism>
<dbReference type="EMBL" id="LODT01000039">
    <property type="protein sequence ID" value="KYQ89825.1"/>
    <property type="molecule type" value="Genomic_DNA"/>
</dbReference>
<dbReference type="SUPFAM" id="SSF56801">
    <property type="entry name" value="Acetyl-CoA synthetase-like"/>
    <property type="match status" value="1"/>
</dbReference>
<dbReference type="Gene3D" id="3.30.60.90">
    <property type="match status" value="1"/>
</dbReference>
<evidence type="ECO:0000256" key="4">
    <source>
        <dbReference type="ARBA" id="ARBA00022771"/>
    </source>
</evidence>
<evidence type="ECO:0000313" key="7">
    <source>
        <dbReference type="EMBL" id="KYQ89825.1"/>
    </source>
</evidence>
<gene>
    <name evidence="7" type="ORF">DLAC_09801</name>
</gene>
<keyword evidence="8" id="KW-1185">Reference proteome</keyword>
<dbReference type="GO" id="GO:0016020">
    <property type="term" value="C:membrane"/>
    <property type="evidence" value="ECO:0007669"/>
    <property type="project" value="TreeGrafter"/>
</dbReference>
<evidence type="ECO:0000256" key="1">
    <source>
        <dbReference type="ARBA" id="ARBA00022450"/>
    </source>
</evidence>
<dbReference type="InterPro" id="IPR010080">
    <property type="entry name" value="Thioester_reductase-like_dom"/>
</dbReference>
<dbReference type="InterPro" id="IPR000873">
    <property type="entry name" value="AMP-dep_synth/lig_dom"/>
</dbReference>
<protein>
    <recommendedName>
        <fullName evidence="6">Carrier domain-containing protein</fullName>
    </recommendedName>
</protein>
<proteinExistence type="predicted"/>
<evidence type="ECO:0000256" key="5">
    <source>
        <dbReference type="ARBA" id="ARBA00022833"/>
    </source>
</evidence>
<evidence type="ECO:0000256" key="3">
    <source>
        <dbReference type="ARBA" id="ARBA00022723"/>
    </source>
</evidence>
<dbReference type="OrthoDB" id="1700726at2759"/>
<evidence type="ECO:0000313" key="8">
    <source>
        <dbReference type="Proteomes" id="UP000076078"/>
    </source>
</evidence>
<accession>A0A151Z7B2</accession>
<keyword evidence="3" id="KW-0479">Metal-binding</keyword>
<dbReference type="NCBIfam" id="TIGR01746">
    <property type="entry name" value="Thioester-redct"/>
    <property type="match status" value="1"/>
</dbReference>
<dbReference type="InterPro" id="IPR036736">
    <property type="entry name" value="ACP-like_sf"/>
</dbReference>
<dbReference type="Pfam" id="PF00569">
    <property type="entry name" value="ZZ"/>
    <property type="match status" value="1"/>
</dbReference>
<sequence>MLAAIKNKLGFGLKKVEPPVEVKHLKEGVVIFHCDGCGAQIEENFATRYSCSECVSFDLCLECYYNEEAYYQNLKTPGSNTRVLPENYKPPVHKDTAPLPHFMTLEKKNQYLLVYELKGETVFESIKKSFEYFKDRRCLGWRKQVPVSEEWPLGLGDFEWLNYAQFHQMTMDLATAFSHYIQPKQLIGIYMDNCIEWYASDFAALWCSMATVPLHHTSTYSNLLEILVNSECALIVCSKATLVNLIILFQNEDSCKQLEKFIKLIVIRESNYDKEACKVIPQCVAVKSYEEIMEFGKASKPAFTFTPRKPDDISCISYTSGSTGTPKGVVHYDKFFNNHLIRSFVKYPTVILSFATLAHSQRLSDWKYLYQGGRIGIYSGTYDYLFDDLKLLRVHSLWGVPRFWNFLYSQFQADLLEETKKNLLLDEELRIPEDTLYSMVLVKFHNMFGGRVRTLVTGGAPTSPEVKEFMNKCWPNSMVSDSYGLTEAIGIMVDGYISDEVQFRLDPVPEFQYYPTDKPYPRGELVVKTDTMSSGYYKNDELTQQSFNDGWFKTGDVVELVGARKIRIIDRKKNAFKLANGEFVTPEPLENLFLGSPLINQIFIYGNINKQFLVGILKPSDNLLDKVRSDPKYTEQLEMEMCRIHLIKEINEIAKQKNLPNYEIPKIIAVDSTKWTQANGLITGSGKYSRSKLAEYYKTQIDEMYVQIEQIQLELRKQDRTGAIQQYIRSVLNIDPKLDIDLSQLSFTQIGGDSLGAVKLSNILKEQENIDISPSLILNQNVNLSNLSKVLENPKPNNNKNNSKTETQSVPKKLDYEFEQLVNVDWDKEFELDEDIVPLNDKEFRTKPMIEKLQGNVILLTGCTGYLGLNILYSLVKLSGGFVGKVYCLVRNVESEEKGMEQLLQLLKKQKLEVEESIFRSCVVPLVGDLSKPLIGLTPERFSQLTNQVDIILHNGAIVNMVLPYPNMKATNVQSTKDLLKLAVSSTPTRGAMKFIYVSTIGVFISKLTPVINEFTVPSRDYIQFSSGYNQSKLVSDELVREAANRGLPVMIFRPGTIYCHTESGIDNPLDFVGFIVKSILQTKTYPKVHSDQGGHFNLSPVNWVSDSIVNLMKTKDYWYMENQNPQIFHMVNENSLHIEKLCEYIQSVVPLKQMSLSEWKTLQFSQEQNILAPVQHLLEKSDRLPGFENFTCPRTKKYLLQIGKQECLRINKDLVVKNANYLLSK</sequence>
<keyword evidence="4" id="KW-0863">Zinc-finger</keyword>
<dbReference type="Gene3D" id="3.40.50.12780">
    <property type="entry name" value="N-terminal domain of ligase-like"/>
    <property type="match status" value="1"/>
</dbReference>
<name>A0A151Z7B2_TIELA</name>
<dbReference type="SUPFAM" id="SSF51735">
    <property type="entry name" value="NAD(P)-binding Rossmann-fold domains"/>
    <property type="match status" value="1"/>
</dbReference>
<dbReference type="InterPro" id="IPR036291">
    <property type="entry name" value="NAD(P)-bd_dom_sf"/>
</dbReference>
<dbReference type="GO" id="GO:0004467">
    <property type="term" value="F:long-chain fatty acid-CoA ligase activity"/>
    <property type="evidence" value="ECO:0007669"/>
    <property type="project" value="TreeGrafter"/>
</dbReference>
<dbReference type="Gene3D" id="1.10.1200.10">
    <property type="entry name" value="ACP-like"/>
    <property type="match status" value="1"/>
</dbReference>
<dbReference type="InterPro" id="IPR009081">
    <property type="entry name" value="PP-bd_ACP"/>
</dbReference>
<dbReference type="Pfam" id="PF00501">
    <property type="entry name" value="AMP-binding"/>
    <property type="match status" value="1"/>
</dbReference>
<dbReference type="OMA" id="RTHMMEN"/>
<evidence type="ECO:0000256" key="2">
    <source>
        <dbReference type="ARBA" id="ARBA00022553"/>
    </source>
</evidence>
<dbReference type="InterPro" id="IPR043145">
    <property type="entry name" value="Znf_ZZ_sf"/>
</dbReference>
<dbReference type="InterPro" id="IPR006162">
    <property type="entry name" value="Ppantetheine_attach_site"/>
</dbReference>
<keyword evidence="1" id="KW-0596">Phosphopantetheine</keyword>
<dbReference type="Gene3D" id="3.40.50.720">
    <property type="entry name" value="NAD(P)-binding Rossmann-like Domain"/>
    <property type="match status" value="1"/>
</dbReference>
<dbReference type="Pfam" id="PF07993">
    <property type="entry name" value="NAD_binding_4"/>
    <property type="match status" value="1"/>
</dbReference>
<dbReference type="InterPro" id="IPR020845">
    <property type="entry name" value="AMP-binding_CS"/>
</dbReference>
<feature type="domain" description="Carrier" evidence="6">
    <location>
        <begin position="718"/>
        <end position="795"/>
    </location>
</feature>
<dbReference type="GO" id="GO:0008270">
    <property type="term" value="F:zinc ion binding"/>
    <property type="evidence" value="ECO:0007669"/>
    <property type="project" value="UniProtKB-KW"/>
</dbReference>
<dbReference type="SUPFAM" id="SSF57850">
    <property type="entry name" value="RING/U-box"/>
    <property type="match status" value="1"/>
</dbReference>
<keyword evidence="5" id="KW-0862">Zinc</keyword>
<dbReference type="InterPro" id="IPR013120">
    <property type="entry name" value="FAR_NAD-bd"/>
</dbReference>
<dbReference type="InterPro" id="IPR000433">
    <property type="entry name" value="Znf_ZZ"/>
</dbReference>
<dbReference type="CDD" id="cd05235">
    <property type="entry name" value="SDR_e1"/>
    <property type="match status" value="1"/>
</dbReference>